<reference evidence="2" key="1">
    <citation type="submission" date="2018-09" db="EMBL/GenBank/DDBJ databases">
        <title>The complete genome of Acinetobacter sp. strain WCHAc010005.</title>
        <authorList>
            <person name="Hu Y."/>
            <person name="Long H."/>
            <person name="Feng Y."/>
            <person name="Zong Z."/>
        </authorList>
    </citation>
    <scope>NUCLEOTIDE SEQUENCE [LARGE SCALE GENOMIC DNA]</scope>
    <source>
        <strain evidence="2">WCHAc010005</strain>
    </source>
</reference>
<proteinExistence type="predicted"/>
<dbReference type="RefSeq" id="WP_087512738.1">
    <property type="nucleotide sequence ID" value="NZ_CP032134.1"/>
</dbReference>
<dbReference type="EMBL" id="CP032134">
    <property type="protein sequence ID" value="AXY57838.1"/>
    <property type="molecule type" value="Genomic_DNA"/>
</dbReference>
<name>A0A3B7LZM6_9GAMM</name>
<evidence type="ECO:0000313" key="2">
    <source>
        <dbReference type="Proteomes" id="UP000263753"/>
    </source>
</evidence>
<dbReference type="AlphaFoldDB" id="A0A3B7LZM6"/>
<dbReference type="InterPro" id="IPR038086">
    <property type="entry name" value="DUF2789_sf"/>
</dbReference>
<dbReference type="InterPro" id="IPR021250">
    <property type="entry name" value="DUF2789"/>
</dbReference>
<protein>
    <submittedName>
        <fullName evidence="1">DUF2789 domain-containing protein</fullName>
    </submittedName>
</protein>
<sequence length="80" mass="9297">MFDEQPTLKLLFDQLGLDSEPASINSFVETHQLPEGVMMHEADFWTDSQRDFLVSHWQKDDNWSLVIDELSELLSTDAQK</sequence>
<accession>A0A3B7LZM6</accession>
<evidence type="ECO:0000313" key="1">
    <source>
        <dbReference type="EMBL" id="AXY57838.1"/>
    </source>
</evidence>
<gene>
    <name evidence="1" type="ORF">CDG60_15475</name>
</gene>
<organism evidence="1 2">
    <name type="scientific">Acinetobacter chinensis</name>
    <dbReference type="NCBI Taxonomy" id="2004650"/>
    <lineage>
        <taxon>Bacteria</taxon>
        <taxon>Pseudomonadati</taxon>
        <taxon>Pseudomonadota</taxon>
        <taxon>Gammaproteobacteria</taxon>
        <taxon>Moraxellales</taxon>
        <taxon>Moraxellaceae</taxon>
        <taxon>Acinetobacter</taxon>
    </lineage>
</organism>
<dbReference type="Pfam" id="PF10982">
    <property type="entry name" value="DUF2789"/>
    <property type="match status" value="1"/>
</dbReference>
<dbReference type="KEGG" id="achi:CDG60_15475"/>
<dbReference type="Proteomes" id="UP000263753">
    <property type="component" value="Chromosome"/>
</dbReference>
<dbReference type="Gene3D" id="1.10.10.1130">
    <property type="entry name" value="Uncharacterised protein PF10982, DUF2789"/>
    <property type="match status" value="1"/>
</dbReference>